<comment type="caution">
    <text evidence="2">The sequence shown here is derived from an EMBL/GenBank/DDBJ whole genome shotgun (WGS) entry which is preliminary data.</text>
</comment>
<protein>
    <submittedName>
        <fullName evidence="2">Uncharacterized protein</fullName>
    </submittedName>
</protein>
<dbReference type="AlphaFoldDB" id="A0AAD5SGN6"/>
<gene>
    <name evidence="2" type="ORF">HK097_002250</name>
</gene>
<evidence type="ECO:0000313" key="2">
    <source>
        <dbReference type="EMBL" id="KAJ3054265.1"/>
    </source>
</evidence>
<keyword evidence="3" id="KW-1185">Reference proteome</keyword>
<dbReference type="Proteomes" id="UP001212841">
    <property type="component" value="Unassembled WGS sequence"/>
</dbReference>
<feature type="compositionally biased region" description="Polar residues" evidence="1">
    <location>
        <begin position="173"/>
        <end position="200"/>
    </location>
</feature>
<feature type="compositionally biased region" description="Acidic residues" evidence="1">
    <location>
        <begin position="101"/>
        <end position="110"/>
    </location>
</feature>
<feature type="region of interest" description="Disordered" evidence="1">
    <location>
        <begin position="1"/>
        <end position="268"/>
    </location>
</feature>
<accession>A0AAD5SGN6</accession>
<reference evidence="2" key="1">
    <citation type="submission" date="2020-05" db="EMBL/GenBank/DDBJ databases">
        <title>Phylogenomic resolution of chytrid fungi.</title>
        <authorList>
            <person name="Stajich J.E."/>
            <person name="Amses K."/>
            <person name="Simmons R."/>
            <person name="Seto K."/>
            <person name="Myers J."/>
            <person name="Bonds A."/>
            <person name="Quandt C.A."/>
            <person name="Barry K."/>
            <person name="Liu P."/>
            <person name="Grigoriev I."/>
            <person name="Longcore J.E."/>
            <person name="James T.Y."/>
        </authorList>
    </citation>
    <scope>NUCLEOTIDE SEQUENCE</scope>
    <source>
        <strain evidence="2">JEL0318</strain>
    </source>
</reference>
<feature type="compositionally biased region" description="Basic and acidic residues" evidence="1">
    <location>
        <begin position="15"/>
        <end position="27"/>
    </location>
</feature>
<evidence type="ECO:0000256" key="1">
    <source>
        <dbReference type="SAM" id="MobiDB-lite"/>
    </source>
</evidence>
<feature type="compositionally biased region" description="Basic and acidic residues" evidence="1">
    <location>
        <begin position="128"/>
        <end position="141"/>
    </location>
</feature>
<dbReference type="EMBL" id="JADGJD010000148">
    <property type="protein sequence ID" value="KAJ3054265.1"/>
    <property type="molecule type" value="Genomic_DNA"/>
</dbReference>
<evidence type="ECO:0000313" key="3">
    <source>
        <dbReference type="Proteomes" id="UP001212841"/>
    </source>
</evidence>
<proteinExistence type="predicted"/>
<sequence length="509" mass="56395">MGRKEEGVGGSQHVVDAEVGERREGRAPGKPRRAAKFTQKSMLDFVSKGVGGADMKGKQSTLDLPSSQQQRQDKSILQMNGTKRSRVNGGITATGRKKEDGEAEVMELDTESDKSGPVGKVACQTTSRAERESHRDVRERGSFGGGRASVVFKRNTGGQSVGGPVGPERATRMVTQTSIPLESRGNGQQKRAQSGSIGQTSSRKSAAASSEDDDDFVAMTPREERPQRPTRTKSAKNWEYNPKRRRPAPQMSEELPQSPSQTPDEDNPLFAHFEDVHWKRRKISKLLPAMIDGGEVIKGLLEGNSIRQVDLEKLTTGKRYGRDELYNAAHLRNGKGLDEAAWEQLRQRNGQVAEIRGRRIEPLGPKRPFVKLKETLEMIDRGPMTFCRGLTSLVLQIIKNRQVDNYQKVLSYKRGSGHTTCLAFSSGLEYLASGHVADTSATYTEPGNVVLCDLEGKGWGDKRKDRIRLLHEYKLVASGDEDALEDDDEVEEDEEVGAHWYLDAQGHRT</sequence>
<organism evidence="2 3">
    <name type="scientific">Rhizophlyctis rosea</name>
    <dbReference type="NCBI Taxonomy" id="64517"/>
    <lineage>
        <taxon>Eukaryota</taxon>
        <taxon>Fungi</taxon>
        <taxon>Fungi incertae sedis</taxon>
        <taxon>Chytridiomycota</taxon>
        <taxon>Chytridiomycota incertae sedis</taxon>
        <taxon>Chytridiomycetes</taxon>
        <taxon>Rhizophlyctidales</taxon>
        <taxon>Rhizophlyctidaceae</taxon>
        <taxon>Rhizophlyctis</taxon>
    </lineage>
</organism>
<feature type="compositionally biased region" description="Polar residues" evidence="1">
    <location>
        <begin position="58"/>
        <end position="82"/>
    </location>
</feature>
<name>A0AAD5SGN6_9FUNG</name>